<feature type="region of interest" description="Disordered" evidence="4">
    <location>
        <begin position="149"/>
        <end position="178"/>
    </location>
</feature>
<feature type="domain" description="HTH marR-type" evidence="5">
    <location>
        <begin position="14"/>
        <end position="146"/>
    </location>
</feature>
<gene>
    <name evidence="6" type="ORF">CSW64_19855</name>
</gene>
<dbReference type="PANTHER" id="PTHR42756">
    <property type="entry name" value="TRANSCRIPTIONAL REGULATOR, MARR"/>
    <property type="match status" value="1"/>
</dbReference>
<proteinExistence type="predicted"/>
<evidence type="ECO:0000313" key="7">
    <source>
        <dbReference type="Proteomes" id="UP000228945"/>
    </source>
</evidence>
<dbReference type="Proteomes" id="UP000228945">
    <property type="component" value="Chromosome"/>
</dbReference>
<evidence type="ECO:0000256" key="2">
    <source>
        <dbReference type="ARBA" id="ARBA00023125"/>
    </source>
</evidence>
<organism evidence="6 7">
    <name type="scientific">Caulobacter mirabilis</name>
    <dbReference type="NCBI Taxonomy" id="69666"/>
    <lineage>
        <taxon>Bacteria</taxon>
        <taxon>Pseudomonadati</taxon>
        <taxon>Pseudomonadota</taxon>
        <taxon>Alphaproteobacteria</taxon>
        <taxon>Caulobacterales</taxon>
        <taxon>Caulobacteraceae</taxon>
        <taxon>Caulobacter</taxon>
    </lineage>
</organism>
<dbReference type="OrthoDB" id="7349109at2"/>
<dbReference type="InterPro" id="IPR036388">
    <property type="entry name" value="WH-like_DNA-bd_sf"/>
</dbReference>
<name>A0A2D2B2L9_9CAUL</name>
<keyword evidence="7" id="KW-1185">Reference proteome</keyword>
<dbReference type="GO" id="GO:0003700">
    <property type="term" value="F:DNA-binding transcription factor activity"/>
    <property type="evidence" value="ECO:0007669"/>
    <property type="project" value="InterPro"/>
</dbReference>
<reference evidence="6 7" key="1">
    <citation type="submission" date="2017-10" db="EMBL/GenBank/DDBJ databases">
        <title>Genome sequence of Caulobacter mirabilis FWC38.</title>
        <authorList>
            <person name="Fiebig A."/>
            <person name="Crosson S."/>
        </authorList>
    </citation>
    <scope>NUCLEOTIDE SEQUENCE [LARGE SCALE GENOMIC DNA]</scope>
    <source>
        <strain evidence="6 7">FWC 38</strain>
    </source>
</reference>
<evidence type="ECO:0000313" key="6">
    <source>
        <dbReference type="EMBL" id="ATQ44478.1"/>
    </source>
</evidence>
<dbReference type="PROSITE" id="PS50995">
    <property type="entry name" value="HTH_MARR_2"/>
    <property type="match status" value="1"/>
</dbReference>
<dbReference type="SMART" id="SM00347">
    <property type="entry name" value="HTH_MARR"/>
    <property type="match status" value="1"/>
</dbReference>
<dbReference type="GO" id="GO:0003677">
    <property type="term" value="F:DNA binding"/>
    <property type="evidence" value="ECO:0007669"/>
    <property type="project" value="UniProtKB-KW"/>
</dbReference>
<accession>A0A2D2B2L9</accession>
<dbReference type="AlphaFoldDB" id="A0A2D2B2L9"/>
<evidence type="ECO:0000256" key="3">
    <source>
        <dbReference type="ARBA" id="ARBA00023163"/>
    </source>
</evidence>
<dbReference type="SUPFAM" id="SSF46785">
    <property type="entry name" value="Winged helix' DNA-binding domain"/>
    <property type="match status" value="1"/>
</dbReference>
<keyword evidence="1" id="KW-0805">Transcription regulation</keyword>
<feature type="compositionally biased region" description="Basic and acidic residues" evidence="4">
    <location>
        <begin position="154"/>
        <end position="165"/>
    </location>
</feature>
<evidence type="ECO:0000256" key="1">
    <source>
        <dbReference type="ARBA" id="ARBA00023015"/>
    </source>
</evidence>
<dbReference type="Gene3D" id="1.10.10.10">
    <property type="entry name" value="Winged helix-like DNA-binding domain superfamily/Winged helix DNA-binding domain"/>
    <property type="match status" value="1"/>
</dbReference>
<dbReference type="EMBL" id="CP024201">
    <property type="protein sequence ID" value="ATQ44478.1"/>
    <property type="molecule type" value="Genomic_DNA"/>
</dbReference>
<keyword evidence="2" id="KW-0238">DNA-binding</keyword>
<dbReference type="InterPro" id="IPR036390">
    <property type="entry name" value="WH_DNA-bd_sf"/>
</dbReference>
<dbReference type="RefSeq" id="WP_099623726.1">
    <property type="nucleotide sequence ID" value="NZ_CP024201.1"/>
</dbReference>
<sequence>MAKDKAAKRIVTVEASVGHLLHRAAQRAMDFYAEEAGAGAITQRQHAVLAAVAAREGAAQADLVAATGVDRSTLADMVARMLDKGLLARERSNLDARANAVRLTDAGRLALEETGPKAGAADGRLLALLPKGKRDAFLEAVAILASGVAPTKKAKTDKPPKAGKGEKKKKKDKKAKGDVIVAEAAA</sequence>
<dbReference type="Pfam" id="PF12802">
    <property type="entry name" value="MarR_2"/>
    <property type="match status" value="1"/>
</dbReference>
<evidence type="ECO:0000259" key="5">
    <source>
        <dbReference type="PROSITE" id="PS50995"/>
    </source>
</evidence>
<keyword evidence="3" id="KW-0804">Transcription</keyword>
<dbReference type="InterPro" id="IPR000835">
    <property type="entry name" value="HTH_MarR-typ"/>
</dbReference>
<evidence type="ECO:0000256" key="4">
    <source>
        <dbReference type="SAM" id="MobiDB-lite"/>
    </source>
</evidence>
<dbReference type="PANTHER" id="PTHR42756:SF1">
    <property type="entry name" value="TRANSCRIPTIONAL REPRESSOR OF EMRAB OPERON"/>
    <property type="match status" value="1"/>
</dbReference>
<protein>
    <submittedName>
        <fullName evidence="6">MarR family transcriptional regulator</fullName>
    </submittedName>
</protein>
<dbReference type="KEGG" id="cmb:CSW64_19855"/>